<dbReference type="InterPro" id="IPR036390">
    <property type="entry name" value="WH_DNA-bd_sf"/>
</dbReference>
<dbReference type="SMART" id="SM00419">
    <property type="entry name" value="HTH_CRP"/>
    <property type="match status" value="1"/>
</dbReference>
<evidence type="ECO:0000313" key="6">
    <source>
        <dbReference type="Proteomes" id="UP000192343"/>
    </source>
</evidence>
<dbReference type="Pfam" id="PF13545">
    <property type="entry name" value="HTH_Crp_2"/>
    <property type="match status" value="1"/>
</dbReference>
<evidence type="ECO:0000256" key="3">
    <source>
        <dbReference type="ARBA" id="ARBA00023163"/>
    </source>
</evidence>
<feature type="domain" description="HTH crp-type" evidence="4">
    <location>
        <begin position="168"/>
        <end position="236"/>
    </location>
</feature>
<dbReference type="STRING" id="1963862.B4O97_02650"/>
<dbReference type="InterPro" id="IPR012318">
    <property type="entry name" value="HTH_CRP"/>
</dbReference>
<evidence type="ECO:0000313" key="5">
    <source>
        <dbReference type="EMBL" id="ORC37915.1"/>
    </source>
</evidence>
<gene>
    <name evidence="5" type="ORF">B4O97_02650</name>
</gene>
<dbReference type="Proteomes" id="UP000192343">
    <property type="component" value="Unassembled WGS sequence"/>
</dbReference>
<reference evidence="5 6" key="1">
    <citation type="submission" date="2017-03" db="EMBL/GenBank/DDBJ databases">
        <title>Draft Genome sequence of Marispirochaeta sp. strain JC444.</title>
        <authorList>
            <person name="Shivani Y."/>
            <person name="Subhash Y."/>
            <person name="Sasikala C."/>
            <person name="Ramana C."/>
        </authorList>
    </citation>
    <scope>NUCLEOTIDE SEQUENCE [LARGE SCALE GENOMIC DNA]</scope>
    <source>
        <strain evidence="5 6">JC444</strain>
    </source>
</reference>
<dbReference type="AlphaFoldDB" id="A0A1Y1S292"/>
<keyword evidence="6" id="KW-1185">Reference proteome</keyword>
<dbReference type="GO" id="GO:0006355">
    <property type="term" value="P:regulation of DNA-templated transcription"/>
    <property type="evidence" value="ECO:0007669"/>
    <property type="project" value="InterPro"/>
</dbReference>
<dbReference type="EMBL" id="MWQY01000002">
    <property type="protein sequence ID" value="ORC37915.1"/>
    <property type="molecule type" value="Genomic_DNA"/>
</dbReference>
<keyword evidence="2" id="KW-0238">DNA-binding</keyword>
<sequence>MRLMQESFCNICYRMAEIPERAYQDLAASSLFTGFSVKEIRSLCLDARCIFTAYHKDALVAFRGDSYERLLLLTRGTLIAEIIDEKGTSLKMENLVGPTPVATAVLFSSEAVLPVQLRAETDAEVVTVSRQGVLDICRRDERFLRNYLKDAGDKISFLAEKIRLLRFTTIRQKIAGYFLDLSNRQGSDHLQLPYSLESLADVFGVTRPALSRCLSQMVDQNILSRDGRDYSIVSPRDLKELLEE</sequence>
<dbReference type="GO" id="GO:0003677">
    <property type="term" value="F:DNA binding"/>
    <property type="evidence" value="ECO:0007669"/>
    <property type="project" value="UniProtKB-KW"/>
</dbReference>
<name>A0A1Y1S292_9SPIO</name>
<dbReference type="InterPro" id="IPR018490">
    <property type="entry name" value="cNMP-bd_dom_sf"/>
</dbReference>
<dbReference type="Gene3D" id="2.60.120.10">
    <property type="entry name" value="Jelly Rolls"/>
    <property type="match status" value="1"/>
</dbReference>
<evidence type="ECO:0000259" key="4">
    <source>
        <dbReference type="PROSITE" id="PS51063"/>
    </source>
</evidence>
<keyword evidence="3" id="KW-0804">Transcription</keyword>
<protein>
    <recommendedName>
        <fullName evidence="4">HTH crp-type domain-containing protein</fullName>
    </recommendedName>
</protein>
<evidence type="ECO:0000256" key="1">
    <source>
        <dbReference type="ARBA" id="ARBA00023015"/>
    </source>
</evidence>
<keyword evidence="1" id="KW-0805">Transcription regulation</keyword>
<evidence type="ECO:0000256" key="2">
    <source>
        <dbReference type="ARBA" id="ARBA00023125"/>
    </source>
</evidence>
<dbReference type="SUPFAM" id="SSF51206">
    <property type="entry name" value="cAMP-binding domain-like"/>
    <property type="match status" value="1"/>
</dbReference>
<dbReference type="PROSITE" id="PS51063">
    <property type="entry name" value="HTH_CRP_2"/>
    <property type="match status" value="1"/>
</dbReference>
<accession>A0A1Y1S292</accession>
<comment type="caution">
    <text evidence="5">The sequence shown here is derived from an EMBL/GenBank/DDBJ whole genome shotgun (WGS) entry which is preliminary data.</text>
</comment>
<proteinExistence type="predicted"/>
<organism evidence="5 6">
    <name type="scientific">Marispirochaeta aestuarii</name>
    <dbReference type="NCBI Taxonomy" id="1963862"/>
    <lineage>
        <taxon>Bacteria</taxon>
        <taxon>Pseudomonadati</taxon>
        <taxon>Spirochaetota</taxon>
        <taxon>Spirochaetia</taxon>
        <taxon>Spirochaetales</taxon>
        <taxon>Spirochaetaceae</taxon>
        <taxon>Marispirochaeta</taxon>
    </lineage>
</organism>
<dbReference type="InterPro" id="IPR014710">
    <property type="entry name" value="RmlC-like_jellyroll"/>
</dbReference>
<dbReference type="SUPFAM" id="SSF46785">
    <property type="entry name" value="Winged helix' DNA-binding domain"/>
    <property type="match status" value="1"/>
</dbReference>